<evidence type="ECO:0000313" key="5">
    <source>
        <dbReference type="Proteomes" id="UP001139157"/>
    </source>
</evidence>
<name>A0A9X2J0G9_9NOCA</name>
<keyword evidence="1" id="KW-0812">Transmembrane</keyword>
<evidence type="ECO:0000256" key="1">
    <source>
        <dbReference type="SAM" id="Phobius"/>
    </source>
</evidence>
<organism evidence="4 5">
    <name type="scientific">Nocardia pulmonis</name>
    <dbReference type="NCBI Taxonomy" id="2951408"/>
    <lineage>
        <taxon>Bacteria</taxon>
        <taxon>Bacillati</taxon>
        <taxon>Actinomycetota</taxon>
        <taxon>Actinomycetes</taxon>
        <taxon>Mycobacteriales</taxon>
        <taxon>Nocardiaceae</taxon>
        <taxon>Nocardia</taxon>
    </lineage>
</organism>
<gene>
    <name evidence="4" type="ORF">NDR86_20845</name>
</gene>
<feature type="transmembrane region" description="Helical" evidence="1">
    <location>
        <begin position="158"/>
        <end position="179"/>
    </location>
</feature>
<accession>A0A9X2J0G9</accession>
<feature type="signal peptide" evidence="2">
    <location>
        <begin position="1"/>
        <end position="20"/>
    </location>
</feature>
<feature type="chain" id="PRO_5040773523" description="DUF8020 domain-containing protein" evidence="2">
    <location>
        <begin position="21"/>
        <end position="214"/>
    </location>
</feature>
<dbReference type="Pfam" id="PF26059">
    <property type="entry name" value="DUF8020"/>
    <property type="match status" value="1"/>
</dbReference>
<feature type="domain" description="DUF8020" evidence="3">
    <location>
        <begin position="47"/>
        <end position="115"/>
    </location>
</feature>
<dbReference type="Proteomes" id="UP001139157">
    <property type="component" value="Unassembled WGS sequence"/>
</dbReference>
<keyword evidence="5" id="KW-1185">Reference proteome</keyword>
<keyword evidence="2" id="KW-0732">Signal</keyword>
<feature type="transmembrane region" description="Helical" evidence="1">
    <location>
        <begin position="131"/>
        <end position="152"/>
    </location>
</feature>
<evidence type="ECO:0000256" key="2">
    <source>
        <dbReference type="SAM" id="SignalP"/>
    </source>
</evidence>
<keyword evidence="1" id="KW-1133">Transmembrane helix</keyword>
<proteinExistence type="predicted"/>
<reference evidence="4" key="1">
    <citation type="submission" date="2022-06" db="EMBL/GenBank/DDBJ databases">
        <title>Novel species in genus nocardia.</title>
        <authorList>
            <person name="Li F."/>
        </authorList>
    </citation>
    <scope>NUCLEOTIDE SEQUENCE</scope>
    <source>
        <strain evidence="4">CDC141</strain>
    </source>
</reference>
<comment type="caution">
    <text evidence="4">The sequence shown here is derived from an EMBL/GenBank/DDBJ whole genome shotgun (WGS) entry which is preliminary data.</text>
</comment>
<dbReference type="RefSeq" id="WP_251914166.1">
    <property type="nucleotide sequence ID" value="NZ_JAMRXG010000008.1"/>
</dbReference>
<dbReference type="InterPro" id="IPR058333">
    <property type="entry name" value="DUF8020"/>
</dbReference>
<dbReference type="EMBL" id="JAMRXG010000008">
    <property type="protein sequence ID" value="MCM6775931.1"/>
    <property type="molecule type" value="Genomic_DNA"/>
</dbReference>
<protein>
    <recommendedName>
        <fullName evidence="3">DUF8020 domain-containing protein</fullName>
    </recommendedName>
</protein>
<evidence type="ECO:0000259" key="3">
    <source>
        <dbReference type="Pfam" id="PF26059"/>
    </source>
</evidence>
<keyword evidence="1" id="KW-0472">Membrane</keyword>
<evidence type="ECO:0000313" key="4">
    <source>
        <dbReference type="EMBL" id="MCM6775931.1"/>
    </source>
</evidence>
<dbReference type="AlphaFoldDB" id="A0A9X2J0G9"/>
<sequence length="214" mass="21647">MRIKKIAVAAMCTIAATGIAGSVAHAESAPTPASALPDAVRGVEHGVTFEVSKSADGKSLAASLVGGMFSVTDNAVNVADRTGAVFASMPLTVELEQGAVELRPRVDATGTHLTAEPIGYWQQSSPRERSIWAGAALGGFIGALIGMAIGIVGGPLVLVTGFAGALIGGALGAGIVAAVPNSDVPDRWSYVVPDRPTPGSWEDCHGINPSFLCD</sequence>